<evidence type="ECO:0000313" key="5">
    <source>
        <dbReference type="Proteomes" id="UP000612585"/>
    </source>
</evidence>
<evidence type="ECO:0000256" key="2">
    <source>
        <dbReference type="SAM" id="MobiDB-lite"/>
    </source>
</evidence>
<keyword evidence="1" id="KW-0677">Repeat</keyword>
<reference evidence="4" key="1">
    <citation type="submission" date="2021-01" db="EMBL/GenBank/DDBJ databases">
        <title>Whole genome shotgun sequence of Virgisporangium aurantiacum NBRC 16421.</title>
        <authorList>
            <person name="Komaki H."/>
            <person name="Tamura T."/>
        </authorList>
    </citation>
    <scope>NUCLEOTIDE SEQUENCE</scope>
    <source>
        <strain evidence="4">NBRC 16421</strain>
    </source>
</reference>
<dbReference type="PANTHER" id="PTHR47016">
    <property type="entry name" value="ATP-DEPENDENT CLP PROTEASE ATP-BINDING SUBUNIT CLPT1, CHLOROPLASTIC"/>
    <property type="match status" value="1"/>
</dbReference>
<evidence type="ECO:0000313" key="4">
    <source>
        <dbReference type="EMBL" id="GIJ52551.1"/>
    </source>
</evidence>
<dbReference type="InterPro" id="IPR044217">
    <property type="entry name" value="CLPT1/2"/>
</dbReference>
<dbReference type="Gene3D" id="1.10.1780.10">
    <property type="entry name" value="Clp, N-terminal domain"/>
    <property type="match status" value="2"/>
</dbReference>
<dbReference type="EMBL" id="BOPG01000002">
    <property type="protein sequence ID" value="GIJ52551.1"/>
    <property type="molecule type" value="Genomic_DNA"/>
</dbReference>
<dbReference type="Pfam" id="PF02861">
    <property type="entry name" value="Clp_N"/>
    <property type="match status" value="2"/>
</dbReference>
<evidence type="ECO:0000256" key="1">
    <source>
        <dbReference type="PROSITE-ProRule" id="PRU01251"/>
    </source>
</evidence>
<evidence type="ECO:0000259" key="3">
    <source>
        <dbReference type="PROSITE" id="PS51903"/>
    </source>
</evidence>
<dbReference type="AlphaFoldDB" id="A0A8J3YZG9"/>
<sequence>MFERFTREAREVVVGAQEAARRLAHRRIGTEHLLLSLLANGGGTAGVMTGHGVTARAVEAAVARHLGNAPGMLGPADAAALKVIGIDLDEVRAHLEANFGPEPFAQPPAPPPRRRFGLRRSQRDDEGAPPTGHIPFSPRAKKVLELSLREALRLKRREIRSEHILLGLIREGEGLAAKILAEADVDLKDLRAEVEQRMAPKAA</sequence>
<dbReference type="RefSeq" id="WP_203985597.1">
    <property type="nucleotide sequence ID" value="NZ_BOPG01000002.1"/>
</dbReference>
<keyword evidence="4" id="KW-0378">Hydrolase</keyword>
<organism evidence="4 5">
    <name type="scientific">Virgisporangium aurantiacum</name>
    <dbReference type="NCBI Taxonomy" id="175570"/>
    <lineage>
        <taxon>Bacteria</taxon>
        <taxon>Bacillati</taxon>
        <taxon>Actinomycetota</taxon>
        <taxon>Actinomycetes</taxon>
        <taxon>Micromonosporales</taxon>
        <taxon>Micromonosporaceae</taxon>
        <taxon>Virgisporangium</taxon>
    </lineage>
</organism>
<dbReference type="PROSITE" id="PS51903">
    <property type="entry name" value="CLP_R"/>
    <property type="match status" value="1"/>
</dbReference>
<keyword evidence="5" id="KW-1185">Reference proteome</keyword>
<dbReference type="PANTHER" id="PTHR47016:SF5">
    <property type="entry name" value="CLP DOMAIN SUPERFAMILY PROTEIN"/>
    <property type="match status" value="1"/>
</dbReference>
<feature type="region of interest" description="Disordered" evidence="2">
    <location>
        <begin position="99"/>
        <end position="136"/>
    </location>
</feature>
<dbReference type="InterPro" id="IPR004176">
    <property type="entry name" value="Clp_R_N"/>
</dbReference>
<proteinExistence type="predicted"/>
<dbReference type="SUPFAM" id="SSF81923">
    <property type="entry name" value="Double Clp-N motif"/>
    <property type="match status" value="2"/>
</dbReference>
<dbReference type="GO" id="GO:0006508">
    <property type="term" value="P:proteolysis"/>
    <property type="evidence" value="ECO:0007669"/>
    <property type="project" value="UniProtKB-KW"/>
</dbReference>
<protein>
    <submittedName>
        <fullName evidence="4">Clp protease</fullName>
    </submittedName>
</protein>
<name>A0A8J3YZG9_9ACTN</name>
<gene>
    <name evidence="4" type="ORF">Vau01_000670</name>
</gene>
<keyword evidence="4" id="KW-0645">Protease</keyword>
<dbReference type="GO" id="GO:0008233">
    <property type="term" value="F:peptidase activity"/>
    <property type="evidence" value="ECO:0007669"/>
    <property type="project" value="UniProtKB-KW"/>
</dbReference>
<accession>A0A8J3YZG9</accession>
<feature type="domain" description="Clp R" evidence="3">
    <location>
        <begin position="2"/>
        <end position="201"/>
    </location>
</feature>
<dbReference type="InterPro" id="IPR036628">
    <property type="entry name" value="Clp_N_dom_sf"/>
</dbReference>
<dbReference type="Proteomes" id="UP000612585">
    <property type="component" value="Unassembled WGS sequence"/>
</dbReference>
<comment type="caution">
    <text evidence="4">The sequence shown here is derived from an EMBL/GenBank/DDBJ whole genome shotgun (WGS) entry which is preliminary data.</text>
</comment>